<name>A0A0G1GIM5_9BACT</name>
<proteinExistence type="predicted"/>
<reference evidence="4 5" key="1">
    <citation type="journal article" date="2015" name="Nature">
        <title>rRNA introns, odd ribosomes, and small enigmatic genomes across a large radiation of phyla.</title>
        <authorList>
            <person name="Brown C.T."/>
            <person name="Hug L.A."/>
            <person name="Thomas B.C."/>
            <person name="Sharon I."/>
            <person name="Castelle C.J."/>
            <person name="Singh A."/>
            <person name="Wilkins M.J."/>
            <person name="Williams K.H."/>
            <person name="Banfield J.F."/>
        </authorList>
    </citation>
    <scope>NUCLEOTIDE SEQUENCE [LARGE SCALE GENOMIC DNA]</scope>
</reference>
<evidence type="ECO:0000259" key="2">
    <source>
        <dbReference type="Pfam" id="PF00534"/>
    </source>
</evidence>
<evidence type="ECO:0000256" key="1">
    <source>
        <dbReference type="ARBA" id="ARBA00022679"/>
    </source>
</evidence>
<evidence type="ECO:0000313" key="4">
    <source>
        <dbReference type="EMBL" id="KKS98598.1"/>
    </source>
</evidence>
<evidence type="ECO:0000313" key="5">
    <source>
        <dbReference type="Proteomes" id="UP000034894"/>
    </source>
</evidence>
<comment type="caution">
    <text evidence="4">The sequence shown here is derived from an EMBL/GenBank/DDBJ whole genome shotgun (WGS) entry which is preliminary data.</text>
</comment>
<dbReference type="SUPFAM" id="SSF53756">
    <property type="entry name" value="UDP-Glycosyltransferase/glycogen phosphorylase"/>
    <property type="match status" value="1"/>
</dbReference>
<dbReference type="InterPro" id="IPR028098">
    <property type="entry name" value="Glyco_trans_4-like_N"/>
</dbReference>
<dbReference type="GO" id="GO:0009103">
    <property type="term" value="P:lipopolysaccharide biosynthetic process"/>
    <property type="evidence" value="ECO:0007669"/>
    <property type="project" value="TreeGrafter"/>
</dbReference>
<feature type="domain" description="Glycosyl transferase family 1" evidence="2">
    <location>
        <begin position="199"/>
        <end position="354"/>
    </location>
</feature>
<dbReference type="Pfam" id="PF00534">
    <property type="entry name" value="Glycos_transf_1"/>
    <property type="match status" value="1"/>
</dbReference>
<keyword evidence="1 4" id="KW-0808">Transferase</keyword>
<dbReference type="InterPro" id="IPR001296">
    <property type="entry name" value="Glyco_trans_1"/>
</dbReference>
<dbReference type="CDD" id="cd03809">
    <property type="entry name" value="GT4_MtfB-like"/>
    <property type="match status" value="1"/>
</dbReference>
<sequence>MIIGIDANEANENRLVGIGRYALELIKNLHLLLLNSHNAGIAVEIYLKDEPGKQLPPEKDFWRYRVFGPRFLWTQFALPWQLYTAATRPDIFFSTTHYAPRFSPIKTVVSVMDLSYLHFPETFLRKDLWQLKNWTDYSVAAAAKVITISKSSKADILKHYDIPEDKVEVVYPGINRRLFNDKKAKGEAEFIRRRYQLRGDYLLYVGTVQPRKNLDRLLNAFSRLYRRRPDLQLVIAGKKGWLYGEFLRKMDAEGIKKKLVFTGFVADADLPALYRQAKALVQPSLYEGFGIPVVEAMACGIPVAVSNTSSLPEVAAGAGLLFDPASTDDLARALETACYNEKVRLSLIRKGKERAAAFSWEKSSRKLLNILESVSL</sequence>
<organism evidence="4 5">
    <name type="scientific">Candidatus Gottesmanbacteria bacterium GW2011_GWA2_43_14</name>
    <dbReference type="NCBI Taxonomy" id="1618443"/>
    <lineage>
        <taxon>Bacteria</taxon>
        <taxon>Candidatus Gottesmaniibacteriota</taxon>
    </lineage>
</organism>
<gene>
    <name evidence="4" type="ORF">UV73_C0001G0119</name>
</gene>
<accession>A0A0G1GIM5</accession>
<dbReference type="EMBL" id="LCFP01000001">
    <property type="protein sequence ID" value="KKS98598.1"/>
    <property type="molecule type" value="Genomic_DNA"/>
</dbReference>
<dbReference type="PANTHER" id="PTHR46401">
    <property type="entry name" value="GLYCOSYLTRANSFERASE WBBK-RELATED"/>
    <property type="match status" value="1"/>
</dbReference>
<dbReference type="STRING" id="1618443.UV73_C0001G0119"/>
<dbReference type="Proteomes" id="UP000034894">
    <property type="component" value="Unassembled WGS sequence"/>
</dbReference>
<feature type="domain" description="Glycosyltransferase subfamily 4-like N-terminal" evidence="3">
    <location>
        <begin position="17"/>
        <end position="175"/>
    </location>
</feature>
<dbReference type="Gene3D" id="3.40.50.2000">
    <property type="entry name" value="Glycogen Phosphorylase B"/>
    <property type="match status" value="2"/>
</dbReference>
<dbReference type="PANTHER" id="PTHR46401:SF2">
    <property type="entry name" value="GLYCOSYLTRANSFERASE WBBK-RELATED"/>
    <property type="match status" value="1"/>
</dbReference>
<dbReference type="GO" id="GO:0016757">
    <property type="term" value="F:glycosyltransferase activity"/>
    <property type="evidence" value="ECO:0007669"/>
    <property type="project" value="InterPro"/>
</dbReference>
<dbReference type="Pfam" id="PF13439">
    <property type="entry name" value="Glyco_transf_4"/>
    <property type="match status" value="1"/>
</dbReference>
<dbReference type="AlphaFoldDB" id="A0A0G1GIM5"/>
<dbReference type="FunFam" id="3.40.50.2000:FF:000119">
    <property type="entry name" value="Glycosyl transferase group 1"/>
    <property type="match status" value="1"/>
</dbReference>
<evidence type="ECO:0000259" key="3">
    <source>
        <dbReference type="Pfam" id="PF13439"/>
    </source>
</evidence>
<protein>
    <submittedName>
        <fullName evidence="4">Group 1 glycosyl transferase</fullName>
    </submittedName>
</protein>